<keyword evidence="1" id="KW-1133">Transmembrane helix</keyword>
<reference evidence="4" key="1">
    <citation type="submission" date="2011-05" db="EMBL/GenBank/DDBJ databases">
        <title>The genome sequence of Vittaforma corneae strain ATCC 50505.</title>
        <authorList>
            <consortium name="The Broad Institute Genome Sequencing Platform"/>
            <person name="Cuomo C."/>
            <person name="Didier E."/>
            <person name="Bowers L."/>
            <person name="Young S.K."/>
            <person name="Zeng Q."/>
            <person name="Gargeya S."/>
            <person name="Fitzgerald M."/>
            <person name="Haas B."/>
            <person name="Abouelleil A."/>
            <person name="Alvarado L."/>
            <person name="Arachchi H.M."/>
            <person name="Berlin A."/>
            <person name="Chapman S.B."/>
            <person name="Gearin G."/>
            <person name="Goldberg J."/>
            <person name="Griggs A."/>
            <person name="Gujja S."/>
            <person name="Hansen M."/>
            <person name="Heiman D."/>
            <person name="Howarth C."/>
            <person name="Larimer J."/>
            <person name="Lui A."/>
            <person name="MacDonald P.J.P."/>
            <person name="McCowen C."/>
            <person name="Montmayeur A."/>
            <person name="Murphy C."/>
            <person name="Neiman D."/>
            <person name="Pearson M."/>
            <person name="Priest M."/>
            <person name="Roberts A."/>
            <person name="Saif S."/>
            <person name="Shea T."/>
            <person name="Sisk P."/>
            <person name="Stolte C."/>
            <person name="Sykes S."/>
            <person name="Wortman J."/>
            <person name="Nusbaum C."/>
            <person name="Birren B."/>
        </authorList>
    </citation>
    <scope>NUCLEOTIDE SEQUENCE [LARGE SCALE GENOMIC DNA]</scope>
    <source>
        <strain evidence="4">ATCC 50505</strain>
    </source>
</reference>
<dbReference type="InParanoid" id="L2GMC2"/>
<keyword evidence="1" id="KW-0812">Transmembrane</keyword>
<name>L2GMC2_VITCO</name>
<feature type="transmembrane region" description="Helical" evidence="1">
    <location>
        <begin position="404"/>
        <end position="425"/>
    </location>
</feature>
<dbReference type="RefSeq" id="XP_007604582.1">
    <property type="nucleotide sequence ID" value="XM_007604520.1"/>
</dbReference>
<dbReference type="VEuPathDB" id="MicrosporidiaDB:VICG_01136"/>
<keyword evidence="4" id="KW-1185">Reference proteome</keyword>
<dbReference type="EMBL" id="JH370138">
    <property type="protein sequence ID" value="ELA41784.1"/>
    <property type="molecule type" value="Genomic_DNA"/>
</dbReference>
<keyword evidence="2" id="KW-0732">Signal</keyword>
<keyword evidence="1" id="KW-0472">Membrane</keyword>
<organism evidence="3 4">
    <name type="scientific">Vittaforma corneae (strain ATCC 50505)</name>
    <name type="common">Microsporidian parasite</name>
    <name type="synonym">Nosema corneum</name>
    <dbReference type="NCBI Taxonomy" id="993615"/>
    <lineage>
        <taxon>Eukaryota</taxon>
        <taxon>Fungi</taxon>
        <taxon>Fungi incertae sedis</taxon>
        <taxon>Microsporidia</taxon>
        <taxon>Nosematidae</taxon>
        <taxon>Vittaforma</taxon>
    </lineage>
</organism>
<proteinExistence type="predicted"/>
<dbReference type="GeneID" id="19881847"/>
<feature type="chain" id="PRO_5003959831" evidence="2">
    <location>
        <begin position="20"/>
        <end position="426"/>
    </location>
</feature>
<evidence type="ECO:0000256" key="1">
    <source>
        <dbReference type="SAM" id="Phobius"/>
    </source>
</evidence>
<accession>L2GMC2</accession>
<dbReference type="HOGENOM" id="CLU_644367_0_0_1"/>
<evidence type="ECO:0000313" key="4">
    <source>
        <dbReference type="Proteomes" id="UP000011082"/>
    </source>
</evidence>
<evidence type="ECO:0000256" key="2">
    <source>
        <dbReference type="SAM" id="SignalP"/>
    </source>
</evidence>
<dbReference type="AlphaFoldDB" id="L2GMC2"/>
<evidence type="ECO:0000313" key="3">
    <source>
        <dbReference type="EMBL" id="ELA41784.1"/>
    </source>
</evidence>
<gene>
    <name evidence="3" type="ORF">VICG_01136</name>
</gene>
<protein>
    <submittedName>
        <fullName evidence="3">Uncharacterized protein</fullName>
    </submittedName>
</protein>
<feature type="signal peptide" evidence="2">
    <location>
        <begin position="1"/>
        <end position="19"/>
    </location>
</feature>
<dbReference type="Proteomes" id="UP000011082">
    <property type="component" value="Unassembled WGS sequence"/>
</dbReference>
<sequence>MKFIFSSALALLNVQSVLCTAPANPAPGDLTACPFVTLLHQGISLPSNLSNRILDKHTITVSQDATSATSPQANYNLFQRVGPNGKKFLYIQLLPPVTPGTYPQPGDTVQVSISVNPNYTIKAPFIPLVHTVLSSVNGTTFAATSPTQFVYTFLCPTNYLSAVVTIVELGYVNSASYTYTAATKALSISHSADMIKNNPFTASITPFTGIVPTSYTLPTNKQSILHRLRRHFKKSAVSTCVPENQVNKMAVAAFINEIGSCFRCKEPCAKTICDSNIYVEYITFITCCIKTIAYCEQVKTPKIEFCAAGVSTCAVVNSEICRYSRSCTVDVGVNVEICSMFSDMYSGECYEPVCDYVCPVIEPESSSACEESSSSSSEETMKKKVPAKRRAAVKAKTTTTVSTYGWYVAGGIVAVSVAVVVYIFVL</sequence>